<evidence type="ECO:0000313" key="1">
    <source>
        <dbReference type="EMBL" id="AAX30346.1"/>
    </source>
</evidence>
<proteinExistence type="evidence at transcript level"/>
<accession>Q5BSY9</accession>
<dbReference type="AlphaFoldDB" id="Q5BSY9"/>
<dbReference type="EMBL" id="AY915125">
    <property type="protein sequence ID" value="AAX30346.1"/>
    <property type="molecule type" value="mRNA"/>
</dbReference>
<reference evidence="1" key="1">
    <citation type="submission" date="2005-01" db="EMBL/GenBank/DDBJ databases">
        <authorList>
            <person name="Han Z."/>
        </authorList>
    </citation>
    <scope>NUCLEOTIDE SEQUENCE</scope>
</reference>
<reference evidence="1" key="2">
    <citation type="journal article" date="2006" name="PLoS Pathog.">
        <title>New perspectives on host-parasite interplay by comparative transcriptomic and proteomic analyses of Schistosoma japonicum.</title>
        <authorList>
            <person name="Liu F."/>
            <person name="Lu J."/>
            <person name="Hu W."/>
            <person name="Wang S.Y."/>
            <person name="Cui S.J."/>
            <person name="Chi M."/>
            <person name="Yan Q."/>
            <person name="Wang X.R."/>
            <person name="Song H.D."/>
            <person name="Xu X.N."/>
            <person name="Wang J.J."/>
            <person name="Zhang X.L."/>
            <person name="Zhang X."/>
            <person name="Wang Z.Q."/>
            <person name="Xue C.L."/>
            <person name="Brindley P.J."/>
            <person name="McManus D.P."/>
            <person name="Yang P.Y."/>
            <person name="Feng Z."/>
            <person name="Chen Z."/>
            <person name="Han Z.G."/>
        </authorList>
    </citation>
    <scope>NUCLEOTIDE SEQUENCE</scope>
</reference>
<organism evidence="1">
    <name type="scientific">Schistosoma japonicum</name>
    <name type="common">Blood fluke</name>
    <dbReference type="NCBI Taxonomy" id="6182"/>
    <lineage>
        <taxon>Eukaryota</taxon>
        <taxon>Metazoa</taxon>
        <taxon>Spiralia</taxon>
        <taxon>Lophotrochozoa</taxon>
        <taxon>Platyhelminthes</taxon>
        <taxon>Trematoda</taxon>
        <taxon>Digenea</taxon>
        <taxon>Strigeidida</taxon>
        <taxon>Schistosomatoidea</taxon>
        <taxon>Schistosomatidae</taxon>
        <taxon>Schistosoma</taxon>
    </lineage>
</organism>
<sequence>MDKVLGKYSKSIDELENFHQLRWLEHVLRMPNHRLPRRAMLFSEEVGWKKSREGQTKTRHQSMKSLTIRLSHVNRCKLPGWGGVIVTND</sequence>
<name>Q5BSY9_SCHJA</name>
<protein>
    <submittedName>
        <fullName evidence="1">SJCHGC03050 protein</fullName>
    </submittedName>
</protein>